<feature type="compositionally biased region" description="Polar residues" evidence="6">
    <location>
        <begin position="511"/>
        <end position="521"/>
    </location>
</feature>
<keyword evidence="1" id="KW-0479">Metal-binding</keyword>
<feature type="region of interest" description="Disordered" evidence="6">
    <location>
        <begin position="1"/>
        <end position="56"/>
    </location>
</feature>
<dbReference type="Proteomes" id="UP001162483">
    <property type="component" value="Unassembled WGS sequence"/>
</dbReference>
<dbReference type="Gene3D" id="3.30.160.60">
    <property type="entry name" value="Classic Zinc Finger"/>
    <property type="match status" value="1"/>
</dbReference>
<dbReference type="CDD" id="cd19840">
    <property type="entry name" value="Bbox1_TRIM29"/>
    <property type="match status" value="1"/>
</dbReference>
<feature type="compositionally biased region" description="Low complexity" evidence="6">
    <location>
        <begin position="474"/>
        <end position="499"/>
    </location>
</feature>
<dbReference type="PANTHER" id="PTHR25465:SF7">
    <property type="entry name" value="TRIPARTITE MOTIF-CONTAINING PROTEIN 29"/>
    <property type="match status" value="1"/>
</dbReference>
<reference evidence="8" key="1">
    <citation type="submission" date="2023-05" db="EMBL/GenBank/DDBJ databases">
        <authorList>
            <person name="Stuckert A."/>
        </authorList>
    </citation>
    <scope>NUCLEOTIDE SEQUENCE</scope>
</reference>
<dbReference type="SUPFAM" id="SSF57845">
    <property type="entry name" value="B-box zinc-binding domain"/>
    <property type="match status" value="1"/>
</dbReference>
<evidence type="ECO:0000256" key="4">
    <source>
        <dbReference type="PROSITE-ProRule" id="PRU00024"/>
    </source>
</evidence>
<keyword evidence="9" id="KW-1185">Reference proteome</keyword>
<keyword evidence="2 4" id="KW-0863">Zinc-finger</keyword>
<feature type="coiled-coil region" evidence="5">
    <location>
        <begin position="248"/>
        <end position="297"/>
    </location>
</feature>
<proteinExistence type="predicted"/>
<evidence type="ECO:0000313" key="8">
    <source>
        <dbReference type="EMBL" id="CAI9558510.1"/>
    </source>
</evidence>
<feature type="domain" description="B box-type" evidence="7">
    <location>
        <begin position="154"/>
        <end position="194"/>
    </location>
</feature>
<gene>
    <name evidence="8" type="ORF">SPARVUS_LOCUS4901429</name>
</gene>
<dbReference type="InterPro" id="IPR000315">
    <property type="entry name" value="Znf_B-box"/>
</dbReference>
<feature type="compositionally biased region" description="Polar residues" evidence="6">
    <location>
        <begin position="530"/>
        <end position="539"/>
    </location>
</feature>
<comment type="caution">
    <text evidence="8">The sequence shown here is derived from an EMBL/GenBank/DDBJ whole genome shotgun (WGS) entry which is preliminary data.</text>
</comment>
<dbReference type="Gene3D" id="4.10.830.40">
    <property type="match status" value="1"/>
</dbReference>
<keyword evidence="5" id="KW-0175">Coiled coil</keyword>
<feature type="compositionally biased region" description="Polar residues" evidence="6">
    <location>
        <begin position="448"/>
        <end position="473"/>
    </location>
</feature>
<dbReference type="Pfam" id="PF00643">
    <property type="entry name" value="zf-B_box"/>
    <property type="match status" value="1"/>
</dbReference>
<evidence type="ECO:0000256" key="5">
    <source>
        <dbReference type="SAM" id="Coils"/>
    </source>
</evidence>
<evidence type="ECO:0000256" key="3">
    <source>
        <dbReference type="ARBA" id="ARBA00022833"/>
    </source>
</evidence>
<dbReference type="InterPro" id="IPR051051">
    <property type="entry name" value="E3_ubiq-ligase_TRIM/RNF"/>
</dbReference>
<sequence>MEDQDTKTTNGSHCEENGSPVQPDSANSGVNDENQKVLVNSPGPEQGGVKSSLLKTSPGIGSIKISRMSLFSSSDSQIPSSPGSENSEARRSVRGSVGSMDNDDVLCDSCIDDKKKAVKSCLVCQTSFCEPHLKPHLEGAAFRDHKLLDPIRDFEARKCQLHSKTMELFCQTDQTCICYLCMFQEHKNHNTVTVEAEKYVKETELSEIQDQYHMQLLEVDDEVERWQKEKDRIRNFTANQKSGVDHSFKDLIKELQRQQEEVKASLEQKERAAVDLIEQIVNDLKVKKEQLQDKQHDGDKLLHTTDAVLFLQEFQMVIRNAPPIPPLPTYAVTLEGERLTQAMGAMKEELLGVCKKNVEKYCKLEANKNLVEKNVENRYMMKDLATNWAQPSDSYGRFSSLFNVKAGGRPSFQPSSVHTLADSSASSLNSLYGAKGSHRMFDTSSFTAQEDTPSFSQPNYSQKATSQVPSYQFSSTVTTTETNSQQENNPYNMNVYPMMTRHQPAKALPQTWKSPKQSLLAQQRPFYVNKGNTTNTESP</sequence>
<feature type="compositionally biased region" description="Low complexity" evidence="6">
    <location>
        <begin position="71"/>
        <end position="84"/>
    </location>
</feature>
<dbReference type="PANTHER" id="PTHR25465">
    <property type="entry name" value="B-BOX DOMAIN CONTAINING"/>
    <property type="match status" value="1"/>
</dbReference>
<evidence type="ECO:0000256" key="1">
    <source>
        <dbReference type="ARBA" id="ARBA00022723"/>
    </source>
</evidence>
<organism evidence="8 9">
    <name type="scientific">Staurois parvus</name>
    <dbReference type="NCBI Taxonomy" id="386267"/>
    <lineage>
        <taxon>Eukaryota</taxon>
        <taxon>Metazoa</taxon>
        <taxon>Chordata</taxon>
        <taxon>Craniata</taxon>
        <taxon>Vertebrata</taxon>
        <taxon>Euteleostomi</taxon>
        <taxon>Amphibia</taxon>
        <taxon>Batrachia</taxon>
        <taxon>Anura</taxon>
        <taxon>Neobatrachia</taxon>
        <taxon>Ranoidea</taxon>
        <taxon>Ranidae</taxon>
        <taxon>Staurois</taxon>
    </lineage>
</organism>
<dbReference type="InterPro" id="IPR058030">
    <property type="entry name" value="TRIM8/14/16/25/29/45/65_CC"/>
</dbReference>
<dbReference type="Pfam" id="PF25600">
    <property type="entry name" value="TRIM_CC"/>
    <property type="match status" value="1"/>
</dbReference>
<dbReference type="PROSITE" id="PS50119">
    <property type="entry name" value="ZF_BBOX"/>
    <property type="match status" value="1"/>
</dbReference>
<protein>
    <recommendedName>
        <fullName evidence="7">B box-type domain-containing protein</fullName>
    </recommendedName>
</protein>
<evidence type="ECO:0000259" key="7">
    <source>
        <dbReference type="PROSITE" id="PS50119"/>
    </source>
</evidence>
<evidence type="ECO:0000256" key="2">
    <source>
        <dbReference type="ARBA" id="ARBA00022771"/>
    </source>
</evidence>
<feature type="compositionally biased region" description="Polar residues" evidence="6">
    <location>
        <begin position="19"/>
        <end position="32"/>
    </location>
</feature>
<accession>A0ABN9CFQ0</accession>
<name>A0ABN9CFQ0_9NEOB</name>
<keyword evidence="3" id="KW-0862">Zinc</keyword>
<dbReference type="EMBL" id="CATNWA010009716">
    <property type="protein sequence ID" value="CAI9558510.1"/>
    <property type="molecule type" value="Genomic_DNA"/>
</dbReference>
<evidence type="ECO:0000256" key="6">
    <source>
        <dbReference type="SAM" id="MobiDB-lite"/>
    </source>
</evidence>
<feature type="region of interest" description="Disordered" evidence="6">
    <location>
        <begin position="448"/>
        <end position="539"/>
    </location>
</feature>
<dbReference type="SMART" id="SM00336">
    <property type="entry name" value="BBOX"/>
    <property type="match status" value="2"/>
</dbReference>
<dbReference type="CDD" id="cd19769">
    <property type="entry name" value="Bbox2_TRIM16-like"/>
    <property type="match status" value="1"/>
</dbReference>
<evidence type="ECO:0000313" key="9">
    <source>
        <dbReference type="Proteomes" id="UP001162483"/>
    </source>
</evidence>
<feature type="region of interest" description="Disordered" evidence="6">
    <location>
        <begin position="71"/>
        <end position="97"/>
    </location>
</feature>